<evidence type="ECO:0000256" key="7">
    <source>
        <dbReference type="ARBA" id="ARBA00044456"/>
    </source>
</evidence>
<gene>
    <name evidence="14" type="ORF">niasHT_032550</name>
</gene>
<keyword evidence="11" id="KW-0472">Membrane</keyword>
<keyword evidence="15" id="KW-1185">Reference proteome</keyword>
<dbReference type="InterPro" id="IPR027057">
    <property type="entry name" value="CAXX_Prtase_1"/>
</dbReference>
<protein>
    <recommendedName>
        <fullName evidence="1">Ste24 endopeptidase</fullName>
        <ecNumber evidence="1">3.4.24.84</ecNumber>
    </recommendedName>
</protein>
<keyword evidence="2" id="KW-0645">Protease</keyword>
<feature type="compositionally biased region" description="Basic and acidic residues" evidence="10">
    <location>
        <begin position="285"/>
        <end position="302"/>
    </location>
</feature>
<feature type="transmembrane region" description="Helical" evidence="11">
    <location>
        <begin position="70"/>
        <end position="89"/>
    </location>
</feature>
<dbReference type="GO" id="GO:0004175">
    <property type="term" value="F:endopeptidase activity"/>
    <property type="evidence" value="ECO:0007669"/>
    <property type="project" value="UniProtKB-ARBA"/>
</dbReference>
<evidence type="ECO:0000256" key="10">
    <source>
        <dbReference type="SAM" id="MobiDB-lite"/>
    </source>
</evidence>
<feature type="binding site" evidence="9">
    <location>
        <position position="476"/>
    </location>
    <ligand>
        <name>Zn(2+)</name>
        <dbReference type="ChEBI" id="CHEBI:29105"/>
        <note>catalytic</note>
    </ligand>
</feature>
<feature type="domain" description="Peptidase M48" evidence="12">
    <location>
        <begin position="384"/>
        <end position="532"/>
    </location>
</feature>
<comment type="catalytic activity">
    <reaction evidence="7">
        <text>Hydrolyzes the peptide bond -P2-(S-farnesyl or geranylgeranyl)C-P1'-P2'-P3'-COOH where P1' and P2' are amino acids with aliphatic side chains and P3' is any C-terminal residue.</text>
        <dbReference type="EC" id="3.4.24.84"/>
    </reaction>
</comment>
<dbReference type="GO" id="GO:0046872">
    <property type="term" value="F:metal ion binding"/>
    <property type="evidence" value="ECO:0007669"/>
    <property type="project" value="UniProtKB-KW"/>
</dbReference>
<evidence type="ECO:0000313" key="14">
    <source>
        <dbReference type="EMBL" id="KAL3071309.1"/>
    </source>
</evidence>
<feature type="compositionally biased region" description="Basic and acidic residues" evidence="10">
    <location>
        <begin position="361"/>
        <end position="372"/>
    </location>
</feature>
<reference evidence="14 15" key="1">
    <citation type="submission" date="2024-10" db="EMBL/GenBank/DDBJ databases">
        <authorList>
            <person name="Kim D."/>
        </authorList>
    </citation>
    <scope>NUCLEOTIDE SEQUENCE [LARGE SCALE GENOMIC DNA]</scope>
    <source>
        <strain evidence="14">BH-2024</strain>
    </source>
</reference>
<comment type="cofactor">
    <cofactor evidence="9">
        <name>Zn(2+)</name>
        <dbReference type="ChEBI" id="CHEBI:29105"/>
    </cofactor>
    <text evidence="9">Binds 1 zinc ion per subunit.</text>
</comment>
<feature type="transmembrane region" description="Helical" evidence="11">
    <location>
        <begin position="445"/>
        <end position="471"/>
    </location>
</feature>
<evidence type="ECO:0000259" key="13">
    <source>
        <dbReference type="Pfam" id="PF16491"/>
    </source>
</evidence>
<evidence type="ECO:0000256" key="8">
    <source>
        <dbReference type="PIRSR" id="PIRSR627057-1"/>
    </source>
</evidence>
<dbReference type="Pfam" id="PF01435">
    <property type="entry name" value="Peptidase_M48"/>
    <property type="match status" value="2"/>
</dbReference>
<feature type="binding site" evidence="9">
    <location>
        <position position="398"/>
    </location>
    <ligand>
        <name>Zn(2+)</name>
        <dbReference type="ChEBI" id="CHEBI:29105"/>
        <note>catalytic</note>
    </ligand>
</feature>
<proteinExistence type="predicted"/>
<dbReference type="EMBL" id="JBICBT010001361">
    <property type="protein sequence ID" value="KAL3071309.1"/>
    <property type="molecule type" value="Genomic_DNA"/>
</dbReference>
<keyword evidence="5 9" id="KW-0862">Zinc</keyword>
<evidence type="ECO:0000313" key="15">
    <source>
        <dbReference type="Proteomes" id="UP001620626"/>
    </source>
</evidence>
<name>A0ABD2HSQ7_9BILA</name>
<comment type="caution">
    <text evidence="14">The sequence shown here is derived from an EMBL/GenBank/DDBJ whole genome shotgun (WGS) entry which is preliminary data.</text>
</comment>
<keyword evidence="11" id="KW-1133">Transmembrane helix</keyword>
<evidence type="ECO:0000256" key="2">
    <source>
        <dbReference type="ARBA" id="ARBA00022670"/>
    </source>
</evidence>
<dbReference type="Proteomes" id="UP001620626">
    <property type="component" value="Unassembled WGS sequence"/>
</dbReference>
<feature type="transmembrane region" description="Helical" evidence="11">
    <location>
        <begin position="109"/>
        <end position="130"/>
    </location>
</feature>
<feature type="region of interest" description="Disordered" evidence="10">
    <location>
        <begin position="285"/>
        <end position="382"/>
    </location>
</feature>
<dbReference type="CDD" id="cd07343">
    <property type="entry name" value="M48A_Zmpste24p_like"/>
    <property type="match status" value="1"/>
</dbReference>
<dbReference type="GO" id="GO:0006508">
    <property type="term" value="P:proteolysis"/>
    <property type="evidence" value="ECO:0007669"/>
    <property type="project" value="UniProtKB-KW"/>
</dbReference>
<feature type="compositionally biased region" description="Low complexity" evidence="10">
    <location>
        <begin position="339"/>
        <end position="355"/>
    </location>
</feature>
<dbReference type="InterPro" id="IPR032456">
    <property type="entry name" value="Peptidase_M48_N"/>
</dbReference>
<dbReference type="AlphaFoldDB" id="A0ABD2HSQ7"/>
<feature type="domain" description="Peptidase M48" evidence="12">
    <location>
        <begin position="215"/>
        <end position="273"/>
    </location>
</feature>
<feature type="active site" evidence="8">
    <location>
        <position position="395"/>
    </location>
</feature>
<evidence type="ECO:0000256" key="9">
    <source>
        <dbReference type="PIRSR" id="PIRSR627057-2"/>
    </source>
</evidence>
<evidence type="ECO:0000256" key="1">
    <source>
        <dbReference type="ARBA" id="ARBA00012336"/>
    </source>
</evidence>
<organism evidence="14 15">
    <name type="scientific">Heterodera trifolii</name>
    <dbReference type="NCBI Taxonomy" id="157864"/>
    <lineage>
        <taxon>Eukaryota</taxon>
        <taxon>Metazoa</taxon>
        <taxon>Ecdysozoa</taxon>
        <taxon>Nematoda</taxon>
        <taxon>Chromadorea</taxon>
        <taxon>Rhabditida</taxon>
        <taxon>Tylenchina</taxon>
        <taxon>Tylenchomorpha</taxon>
        <taxon>Tylenchoidea</taxon>
        <taxon>Heteroderidae</taxon>
        <taxon>Heteroderinae</taxon>
        <taxon>Heterodera</taxon>
    </lineage>
</organism>
<dbReference type="Gene3D" id="3.30.2010.10">
    <property type="entry name" value="Metalloproteases ('zincins'), catalytic domain"/>
    <property type="match status" value="1"/>
</dbReference>
<evidence type="ECO:0000256" key="6">
    <source>
        <dbReference type="ARBA" id="ARBA00023049"/>
    </source>
</evidence>
<sequence length="580" mass="65969">MDPTTIFCALYAFYCLSTLWDAYLAFRQFALYRRTTARPSSVAEIISESDFAKARAYQLDNMQFAFVNDAFTFATYSIIILCTLYPWIWSSCGQMASWAWPGGAEIWHSIVFIWVSSVVETLISLPFSYYHTFFIEQKHGFNNETVPFFFKDRAMKLGVSLALSSPVVALLVWIIRNGGPNFPIYAWLALSLIIFLMMFVYPEFIAPLFDKYSPLPDSELKRKIEALADRVGFPLAKLYVVENSKRSSHSNAYMYGFWNNKRIVLFDTLMSKEMNELLMKTVEEQKKSAKKENETGEEKSVEHDDDASTQSLQPSASAEKKEENNLTTTKTSSDHDNEQQQQQVEDVQQPQQQQNMEEEGEGQKSDGEKAEEGQQQTKRQIGMDDDEVVAVLGHELGHWKLGHTMLLLTCTEVNLLLMLVIFSLFHQQESLFIAFGFPPAQQQPILIGLLIIGRFVMAPYTELLSVLMNVITRKCEFSADRFSAQLGHASQLCSGLKKMCKDNLSLPIDDVLYSWCNHSHPPIPERIEALKKKRPRIASTDDSIVVEERAVCNLLGLVMQGYVGGLHVRNNESDVDSEDD</sequence>
<dbReference type="Pfam" id="PF16491">
    <property type="entry name" value="Peptidase_M48_N"/>
    <property type="match status" value="1"/>
</dbReference>
<dbReference type="GO" id="GO:0008237">
    <property type="term" value="F:metallopeptidase activity"/>
    <property type="evidence" value="ECO:0007669"/>
    <property type="project" value="UniProtKB-KW"/>
</dbReference>
<evidence type="ECO:0000256" key="5">
    <source>
        <dbReference type="ARBA" id="ARBA00022833"/>
    </source>
</evidence>
<feature type="transmembrane region" description="Helical" evidence="11">
    <location>
        <begin position="157"/>
        <end position="176"/>
    </location>
</feature>
<accession>A0ABD2HSQ7</accession>
<keyword evidence="3 9" id="KW-0479">Metal-binding</keyword>
<evidence type="ECO:0000256" key="4">
    <source>
        <dbReference type="ARBA" id="ARBA00022801"/>
    </source>
</evidence>
<evidence type="ECO:0000256" key="11">
    <source>
        <dbReference type="SAM" id="Phobius"/>
    </source>
</evidence>
<keyword evidence="11" id="KW-0812">Transmembrane</keyword>
<feature type="binding site" evidence="9">
    <location>
        <position position="394"/>
    </location>
    <ligand>
        <name>Zn(2+)</name>
        <dbReference type="ChEBI" id="CHEBI:29105"/>
        <note>catalytic</note>
    </ligand>
</feature>
<keyword evidence="4" id="KW-0378">Hydrolase</keyword>
<keyword evidence="6" id="KW-0482">Metalloprotease</keyword>
<dbReference type="EC" id="3.4.24.84" evidence="1"/>
<feature type="transmembrane region" description="Helical" evidence="11">
    <location>
        <begin position="6"/>
        <end position="26"/>
    </location>
</feature>
<evidence type="ECO:0000256" key="3">
    <source>
        <dbReference type="ARBA" id="ARBA00022723"/>
    </source>
</evidence>
<feature type="domain" description="CAAX prenyl protease 1 N-terminal" evidence="13">
    <location>
        <begin position="28"/>
        <end position="211"/>
    </location>
</feature>
<feature type="transmembrane region" description="Helical" evidence="11">
    <location>
        <begin position="405"/>
        <end position="425"/>
    </location>
</feature>
<dbReference type="InterPro" id="IPR001915">
    <property type="entry name" value="Peptidase_M48"/>
</dbReference>
<feature type="transmembrane region" description="Helical" evidence="11">
    <location>
        <begin position="182"/>
        <end position="201"/>
    </location>
</feature>
<evidence type="ECO:0000259" key="12">
    <source>
        <dbReference type="Pfam" id="PF01435"/>
    </source>
</evidence>
<feature type="active site" description="Proton donor" evidence="8">
    <location>
        <position position="480"/>
    </location>
</feature>
<dbReference type="PANTHER" id="PTHR10120">
    <property type="entry name" value="CAAX PRENYL PROTEASE 1"/>
    <property type="match status" value="1"/>
</dbReference>